<dbReference type="Pfam" id="PF23139">
    <property type="entry name" value="OB_YrrC"/>
    <property type="match status" value="1"/>
</dbReference>
<comment type="catalytic activity">
    <reaction evidence="3">
        <text>ATP + H2O = ADP + phosphate + H(+)</text>
        <dbReference type="Rhea" id="RHEA:13065"/>
        <dbReference type="ChEBI" id="CHEBI:15377"/>
        <dbReference type="ChEBI" id="CHEBI:15378"/>
        <dbReference type="ChEBI" id="CHEBI:30616"/>
        <dbReference type="ChEBI" id="CHEBI:43474"/>
        <dbReference type="ChEBI" id="CHEBI:456216"/>
        <dbReference type="EC" id="5.6.2.3"/>
    </reaction>
</comment>
<evidence type="ECO:0000259" key="7">
    <source>
        <dbReference type="Pfam" id="PF23139"/>
    </source>
</evidence>
<keyword evidence="3" id="KW-0413">Isomerase</keyword>
<dbReference type="GO" id="GO:0006310">
    <property type="term" value="P:DNA recombination"/>
    <property type="evidence" value="ECO:0007669"/>
    <property type="project" value="InterPro"/>
</dbReference>
<dbReference type="InterPro" id="IPR027785">
    <property type="entry name" value="UvrD-like_helicase_C"/>
</dbReference>
<dbReference type="GO" id="GO:0016887">
    <property type="term" value="F:ATP hydrolysis activity"/>
    <property type="evidence" value="ECO:0007669"/>
    <property type="project" value="RHEA"/>
</dbReference>
<dbReference type="Proteomes" id="UP000005990">
    <property type="component" value="Unassembled WGS sequence"/>
</dbReference>
<dbReference type="GO" id="GO:0005524">
    <property type="term" value="F:ATP binding"/>
    <property type="evidence" value="ECO:0007669"/>
    <property type="project" value="UniProtKB-UniRule"/>
</dbReference>
<evidence type="ECO:0000313" key="9">
    <source>
        <dbReference type="Proteomes" id="UP000005990"/>
    </source>
</evidence>
<dbReference type="GO" id="GO:0009338">
    <property type="term" value="C:exodeoxyribonuclease V complex"/>
    <property type="evidence" value="ECO:0007669"/>
    <property type="project" value="TreeGrafter"/>
</dbReference>
<feature type="domain" description="ATP-dependent RecD2 DNA helicase SH3" evidence="6">
    <location>
        <begin position="585"/>
        <end position="646"/>
    </location>
</feature>
<feature type="domain" description="UvrD-like helicase C-terminal" evidence="4">
    <location>
        <begin position="672"/>
        <end position="719"/>
    </location>
</feature>
<dbReference type="SUPFAM" id="SSF52540">
    <property type="entry name" value="P-loop containing nucleoside triphosphate hydrolases"/>
    <property type="match status" value="1"/>
</dbReference>
<evidence type="ECO:0000313" key="8">
    <source>
        <dbReference type="EMBL" id="EFR31326.1"/>
    </source>
</evidence>
<dbReference type="EMBL" id="AENN01000015">
    <property type="protein sequence ID" value="EFR31326.1"/>
    <property type="molecule type" value="Genomic_DNA"/>
</dbReference>
<protein>
    <recommendedName>
        <fullName evidence="3">ATP-dependent RecD2 DNA helicase</fullName>
        <ecNumber evidence="3">5.6.2.3</ecNumber>
    </recommendedName>
    <alternativeName>
        <fullName evidence="3">DNA 5'-3' helicase subunit RecD2</fullName>
    </alternativeName>
</protein>
<dbReference type="Pfam" id="PF13604">
    <property type="entry name" value="AAA_30"/>
    <property type="match status" value="1"/>
</dbReference>
<dbReference type="Gene3D" id="2.30.30.940">
    <property type="match status" value="1"/>
</dbReference>
<dbReference type="Pfam" id="PF14490">
    <property type="entry name" value="HHH_RecD2"/>
    <property type="match status" value="1"/>
</dbReference>
<dbReference type="eggNOG" id="COG0507">
    <property type="taxonomic scope" value="Bacteria"/>
</dbReference>
<feature type="domain" description="ATP-dependent RecD2 DNA helicase-like helix-hairpin-helix" evidence="5">
    <location>
        <begin position="152"/>
        <end position="243"/>
    </location>
</feature>
<dbReference type="PANTHER" id="PTHR43788">
    <property type="entry name" value="DNA2/NAM7 HELICASE FAMILY MEMBER"/>
    <property type="match status" value="1"/>
</dbReference>
<accession>E4KP20</accession>
<evidence type="ECO:0000259" key="5">
    <source>
        <dbReference type="Pfam" id="PF14490"/>
    </source>
</evidence>
<feature type="binding site" evidence="3">
    <location>
        <begin position="362"/>
        <end position="366"/>
    </location>
    <ligand>
        <name>ATP</name>
        <dbReference type="ChEBI" id="CHEBI:30616"/>
    </ligand>
</feature>
<dbReference type="Gene3D" id="3.40.50.300">
    <property type="entry name" value="P-loop containing nucleotide triphosphate hydrolases"/>
    <property type="match status" value="2"/>
</dbReference>
<dbReference type="InterPro" id="IPR050534">
    <property type="entry name" value="Coronavir_polyprotein_1ab"/>
</dbReference>
<evidence type="ECO:0000256" key="3">
    <source>
        <dbReference type="HAMAP-Rule" id="MF_01488"/>
    </source>
</evidence>
<dbReference type="STRING" id="908337.HMPREF9257_1303"/>
<keyword evidence="3" id="KW-0378">Hydrolase</keyword>
<dbReference type="InterPro" id="IPR041451">
    <property type="entry name" value="RecD2_SH13"/>
</dbReference>
<dbReference type="InterPro" id="IPR055446">
    <property type="entry name" value="RecD2_N_OB"/>
</dbReference>
<dbReference type="InterPro" id="IPR027417">
    <property type="entry name" value="P-loop_NTPase"/>
</dbReference>
<keyword evidence="9" id="KW-1185">Reference proteome</keyword>
<reference evidence="8 9" key="1">
    <citation type="submission" date="2010-10" db="EMBL/GenBank/DDBJ databases">
        <authorList>
            <person name="Durkin A.S."/>
            <person name="Madupu R."/>
            <person name="Torralba M."/>
            <person name="Gillis M."/>
            <person name="Methe B."/>
            <person name="Sutton G."/>
            <person name="Nelson K.E."/>
        </authorList>
    </citation>
    <scope>NUCLEOTIDE SEQUENCE [LARGE SCALE GENOMIC DNA]</scope>
    <source>
        <strain evidence="8 9">ACS-139-V-Col8</strain>
    </source>
</reference>
<dbReference type="NCBIfam" id="TIGR01448">
    <property type="entry name" value="recD_rel"/>
    <property type="match status" value="1"/>
</dbReference>
<proteinExistence type="inferred from homology"/>
<keyword evidence="1 3" id="KW-0547">Nucleotide-binding</keyword>
<dbReference type="CDD" id="cd17933">
    <property type="entry name" value="DEXSc_RecD-like"/>
    <property type="match status" value="1"/>
</dbReference>
<dbReference type="CDD" id="cd18809">
    <property type="entry name" value="SF1_C_RecD"/>
    <property type="match status" value="1"/>
</dbReference>
<comment type="function">
    <text evidence="3">DNA-dependent ATPase and ATP-dependent 5'-3' DNA helicase. Has no activity on blunt DNA or DNA with 3'-overhangs, requires at least 10 bases of 5'-ssDNA for helicase activity.</text>
</comment>
<keyword evidence="3 8" id="KW-0347">Helicase</keyword>
<name>E4KP20_9LACT</name>
<evidence type="ECO:0000256" key="2">
    <source>
        <dbReference type="ARBA" id="ARBA00022840"/>
    </source>
</evidence>
<dbReference type="GO" id="GO:0017116">
    <property type="term" value="F:single-stranded DNA helicase activity"/>
    <property type="evidence" value="ECO:0007669"/>
    <property type="project" value="TreeGrafter"/>
</dbReference>
<dbReference type="Pfam" id="PF18335">
    <property type="entry name" value="SH3_13"/>
    <property type="match status" value="1"/>
</dbReference>
<dbReference type="GO" id="GO:0043139">
    <property type="term" value="F:5'-3' DNA helicase activity"/>
    <property type="evidence" value="ECO:0007669"/>
    <property type="project" value="UniProtKB-UniRule"/>
</dbReference>
<evidence type="ECO:0000256" key="1">
    <source>
        <dbReference type="ARBA" id="ARBA00022741"/>
    </source>
</evidence>
<organism evidence="8 9">
    <name type="scientific">Eremococcus coleocola ACS-139-V-Col8</name>
    <dbReference type="NCBI Taxonomy" id="908337"/>
    <lineage>
        <taxon>Bacteria</taxon>
        <taxon>Bacillati</taxon>
        <taxon>Bacillota</taxon>
        <taxon>Bacilli</taxon>
        <taxon>Lactobacillales</taxon>
        <taxon>Aerococcaceae</taxon>
        <taxon>Eremococcus</taxon>
    </lineage>
</organism>
<dbReference type="HAMAP" id="MF_01488">
    <property type="entry name" value="RecD2"/>
    <property type="match status" value="1"/>
</dbReference>
<dbReference type="Pfam" id="PF13538">
    <property type="entry name" value="UvrD_C_2"/>
    <property type="match status" value="1"/>
</dbReference>
<dbReference type="InterPro" id="IPR006345">
    <property type="entry name" value="RecD2"/>
</dbReference>
<dbReference type="OrthoDB" id="9803432at2"/>
<keyword evidence="2 3" id="KW-0067">ATP-binding</keyword>
<comment type="caution">
    <text evidence="8">The sequence shown here is derived from an EMBL/GenBank/DDBJ whole genome shotgun (WGS) entry which is preliminary data.</text>
</comment>
<sequence length="837" mass="93954">MQAKQDEERLVGQVDAIIFENPTNFYKVVAVAVDANETSFMSDGTMTLTGQMATLHYDTEYEFFGYVTSHPKYGQQFQVNRYQQLTPTSEEGLIDYLSSYRFKGVGEVLASRIVEALGESTIDQIIENRRVLDSIKGLKAEVADQIHQTLMENQGTERIFMQLNQWGFGSHLAEKIYSQFESKTLEVIHDNPYQLIEQVEGIGFNKADDLAESLAIDALASQRLVAGLYTAVYQVSNNQGDTFLSQDQALKKAQEILETSRPVMVSQDLLVEALEEAIRTQHLMRLDQGIMLPSLYHAETNIARRIRDFLKYEAVERYPNEDIQQAIDQVILQTGINYDPDQIAAIKQAISAPMSIITGGPGTGKTTLINAIIQVHAILHDYDLSQLDQNPNQMPILLAAPTGRAAKRMQETTGLPAATIHRMIGYTLGASYETFIGQELDGTLLVVDEMSMVDTWLMNWLVQAIPYHLQVVFVGDRDQLPSVGPGRVFADMIESRTLATTELNRIYRQAQDSSIIDLAHHIRQGQLPKDFQVKHNDRTFIPAPTNQIVQLVQQIVGHALNKGFSAQTMQILAPMYKGSAGINQLNTMLQDLLNPQSPQKIEYQHFNRIFREGDKVLQLVNNSEDGVYNGDIGQIIEINLANKKLKENFEMLVQFDDQVLAYKTGDLNNLALAYCMSIHKAQGSEYPLVILPIVNDYYRMLRKDILYTAVTRAQDSLILLGSLSAFQKAVSSGQVKRKTFLLDLLKVAILGIDQVDDNNSVSPIPEDHKETSEARIELKSGQEESAKKIKEIKKAQEAGLQELGVRDKIEEAVADYHLTMDNYQNIDPMIGMEGIKL</sequence>
<keyword evidence="3" id="KW-0238">DNA-binding</keyword>
<evidence type="ECO:0000259" key="4">
    <source>
        <dbReference type="Pfam" id="PF13538"/>
    </source>
</evidence>
<dbReference type="PANTHER" id="PTHR43788:SF6">
    <property type="entry name" value="DNA HELICASE B"/>
    <property type="match status" value="1"/>
</dbReference>
<feature type="domain" description="ATP-dependent RecD2 DNA helicase OB-fold" evidence="7">
    <location>
        <begin position="8"/>
        <end position="87"/>
    </location>
</feature>
<dbReference type="RefSeq" id="WP_006418529.1">
    <property type="nucleotide sequence ID" value="NZ_AENN01000015.1"/>
</dbReference>
<gene>
    <name evidence="3" type="primary">recD2</name>
    <name evidence="8" type="ORF">HMPREF9257_1303</name>
</gene>
<evidence type="ECO:0000259" key="6">
    <source>
        <dbReference type="Pfam" id="PF18335"/>
    </source>
</evidence>
<dbReference type="EC" id="5.6.2.3" evidence="3"/>
<comment type="similarity">
    <text evidence="3">Belongs to the RecD family. RecD2 subfamily.</text>
</comment>
<dbReference type="InterPro" id="IPR029493">
    <property type="entry name" value="RecD2-like_HHH"/>
</dbReference>
<dbReference type="GO" id="GO:0003677">
    <property type="term" value="F:DNA binding"/>
    <property type="evidence" value="ECO:0007669"/>
    <property type="project" value="UniProtKB-UniRule"/>
</dbReference>
<dbReference type="AlphaFoldDB" id="E4KP20"/>
<dbReference type="Gene3D" id="1.10.10.2220">
    <property type="match status" value="1"/>
</dbReference>